<evidence type="ECO:0000256" key="1">
    <source>
        <dbReference type="ARBA" id="ARBA00003257"/>
    </source>
</evidence>
<evidence type="ECO:0000256" key="2">
    <source>
        <dbReference type="ARBA" id="ARBA00004225"/>
    </source>
</evidence>
<keyword evidence="12 17" id="KW-0520">NAD</keyword>
<keyword evidence="8 17" id="KW-0812">Transmembrane</keyword>
<evidence type="ECO:0000256" key="13">
    <source>
        <dbReference type="ARBA" id="ARBA00023075"/>
    </source>
</evidence>
<keyword evidence="7 17" id="KW-0679">Respiratory chain</keyword>
<sequence>MKIFLIIILSMMCVNWMEMILSLTILFSLISVLGKHDMDWFYLSMMWNMDTISYLLILLSVWITMLMILASKKIFFYSKFSNFFNAAMLILLFLLVAAFSSSNLLMFYIFFEASLIPILFLILGWGYQPERLQAGIYMMMYTILASLPLLLVILFISWESNSLMIIELNINSINGGLMFFLGASLAFMVKLPVFVLHLWLPKAHVEAPVAGSMILASILLKLGGYGLIRMVPKISATLPLTSWYFMAWGAMGGLFVSMVCLRQVDIKVLIALSSVAHMALVYGGILTMTSWGINGATLIMMGHGFCSSGLFCIAGMAYERAGTRSLSLIKGHQTFLPGLTLWWFLLAIANMSAPPSMNLIGEINAIVGAIQWSPMMCIPIVGLTFFAAAYSLYMYSNTQHGKTSISNFGTVSPDLREHLILLAHWVPINFLVVKFSSLQLFLCFSSLYKNSNMWNYSN</sequence>
<feature type="transmembrane region" description="Helical" evidence="17">
    <location>
        <begin position="52"/>
        <end position="70"/>
    </location>
</feature>
<feature type="transmembrane region" description="Helical" evidence="17">
    <location>
        <begin position="139"/>
        <end position="158"/>
    </location>
</feature>
<feature type="transmembrane region" description="Helical" evidence="17">
    <location>
        <begin position="105"/>
        <end position="127"/>
    </location>
</feature>
<reference evidence="20" key="1">
    <citation type="submission" date="2019-03" db="EMBL/GenBank/DDBJ databases">
        <authorList>
            <person name="Lefebure T."/>
            <person name="Lefebure T."/>
        </authorList>
    </citation>
    <scope>NUCLEOTIDE SEQUENCE [LARGE SCALE GENOMIC DNA]</scope>
</reference>
<proteinExistence type="inferred from homology"/>
<gene>
    <name evidence="20" type="primary">nad4</name>
    <name evidence="20" type="ORF">BMOVMT01_0009</name>
</gene>
<dbReference type="InterPro" id="IPR003918">
    <property type="entry name" value="NADH_UbQ_OxRdtase"/>
</dbReference>
<feature type="transmembrane region" description="Helical" evidence="17">
    <location>
        <begin position="82"/>
        <end position="99"/>
    </location>
</feature>
<dbReference type="GO" id="GO:0031966">
    <property type="term" value="C:mitochondrial membrane"/>
    <property type="evidence" value="ECO:0007669"/>
    <property type="project" value="UniProtKB-SubCell"/>
</dbReference>
<evidence type="ECO:0000256" key="4">
    <source>
        <dbReference type="ARBA" id="ARBA00012944"/>
    </source>
</evidence>
<evidence type="ECO:0000259" key="18">
    <source>
        <dbReference type="Pfam" id="PF00361"/>
    </source>
</evidence>
<feature type="transmembrane region" description="Helical" evidence="17">
    <location>
        <begin position="268"/>
        <end position="285"/>
    </location>
</feature>
<evidence type="ECO:0000256" key="6">
    <source>
        <dbReference type="ARBA" id="ARBA00022448"/>
    </source>
</evidence>
<keyword evidence="13 17" id="KW-0830">Ubiquinone</keyword>
<comment type="similarity">
    <text evidence="3 17">Belongs to the complex I subunit 4 family.</text>
</comment>
<evidence type="ECO:0000256" key="11">
    <source>
        <dbReference type="ARBA" id="ARBA00022989"/>
    </source>
</evidence>
<dbReference type="InterPro" id="IPR001750">
    <property type="entry name" value="ND/Mrp_TM"/>
</dbReference>
<evidence type="ECO:0000259" key="19">
    <source>
        <dbReference type="Pfam" id="PF01059"/>
    </source>
</evidence>
<dbReference type="Pfam" id="PF00361">
    <property type="entry name" value="Proton_antipo_M"/>
    <property type="match status" value="1"/>
</dbReference>
<dbReference type="GO" id="GO:0015990">
    <property type="term" value="P:electron transport coupled proton transport"/>
    <property type="evidence" value="ECO:0007669"/>
    <property type="project" value="TreeGrafter"/>
</dbReference>
<protein>
    <recommendedName>
        <fullName evidence="5 17">NADH-ubiquinone oxidoreductase chain 4</fullName>
        <ecNumber evidence="4 17">7.1.1.2</ecNumber>
    </recommendedName>
</protein>
<dbReference type="Pfam" id="PF01059">
    <property type="entry name" value="Oxidored_q5_N"/>
    <property type="match status" value="1"/>
</dbReference>
<evidence type="ECO:0000256" key="14">
    <source>
        <dbReference type="ARBA" id="ARBA00023128"/>
    </source>
</evidence>
<keyword evidence="9" id="KW-1278">Translocase</keyword>
<dbReference type="GO" id="GO:0048039">
    <property type="term" value="F:ubiquinone binding"/>
    <property type="evidence" value="ECO:0007669"/>
    <property type="project" value="TreeGrafter"/>
</dbReference>
<feature type="transmembrane region" description="Helical" evidence="17">
    <location>
        <begin position="178"/>
        <end position="200"/>
    </location>
</feature>
<evidence type="ECO:0000256" key="15">
    <source>
        <dbReference type="ARBA" id="ARBA00023136"/>
    </source>
</evidence>
<dbReference type="AlphaFoldDB" id="A0A485MEC1"/>
<name>A0A485MEC1_9CRUS</name>
<organism evidence="20">
    <name type="scientific">Bragasellus molinai</name>
    <dbReference type="NCBI Taxonomy" id="1281925"/>
    <lineage>
        <taxon>Eukaryota</taxon>
        <taxon>Metazoa</taxon>
        <taxon>Ecdysozoa</taxon>
        <taxon>Arthropoda</taxon>
        <taxon>Crustacea</taxon>
        <taxon>Multicrustacea</taxon>
        <taxon>Malacostraca</taxon>
        <taxon>Eumalacostraca</taxon>
        <taxon>Peracarida</taxon>
        <taxon>Isopoda</taxon>
        <taxon>Asellota</taxon>
        <taxon>Aselloidea</taxon>
        <taxon>Asellidae</taxon>
        <taxon>Bragasellus</taxon>
    </lineage>
</organism>
<keyword evidence="14 17" id="KW-0496">Mitochondrion</keyword>
<evidence type="ECO:0000256" key="17">
    <source>
        <dbReference type="RuleBase" id="RU003297"/>
    </source>
</evidence>
<feature type="transmembrane region" description="Helical" evidence="17">
    <location>
        <begin position="207"/>
        <end position="228"/>
    </location>
</feature>
<evidence type="ECO:0000256" key="3">
    <source>
        <dbReference type="ARBA" id="ARBA00009025"/>
    </source>
</evidence>
<evidence type="ECO:0000256" key="16">
    <source>
        <dbReference type="ARBA" id="ARBA00049551"/>
    </source>
</evidence>
<dbReference type="GO" id="GO:0008137">
    <property type="term" value="F:NADH dehydrogenase (ubiquinone) activity"/>
    <property type="evidence" value="ECO:0007669"/>
    <property type="project" value="UniProtKB-UniRule"/>
</dbReference>
<dbReference type="PANTHER" id="PTHR43507:SF20">
    <property type="entry name" value="NADH-UBIQUINONE OXIDOREDUCTASE CHAIN 4"/>
    <property type="match status" value="1"/>
</dbReference>
<comment type="function">
    <text evidence="1">Core subunit of the mitochondrial membrane respiratory chain NADH dehydrogenase (Complex I) that is believed to belong to the minimal assembly required for catalysis. Complex I functions in the transfer of electrons from NADH to the respiratory chain. The immediate electron acceptor for the enzyme is believed to be ubiquinone.</text>
</comment>
<dbReference type="EMBL" id="LR536608">
    <property type="protein sequence ID" value="VFU78716.1"/>
    <property type="molecule type" value="Genomic_DNA"/>
</dbReference>
<keyword evidence="6 17" id="KW-0813">Transport</keyword>
<evidence type="ECO:0000256" key="9">
    <source>
        <dbReference type="ARBA" id="ARBA00022967"/>
    </source>
</evidence>
<evidence type="ECO:0000313" key="20">
    <source>
        <dbReference type="EMBL" id="VFU78716.1"/>
    </source>
</evidence>
<keyword evidence="10 17" id="KW-0249">Electron transport</keyword>
<dbReference type="PANTHER" id="PTHR43507">
    <property type="entry name" value="NADH-UBIQUINONE OXIDOREDUCTASE CHAIN 4"/>
    <property type="match status" value="1"/>
</dbReference>
<dbReference type="InterPro" id="IPR000260">
    <property type="entry name" value="NADH4_N"/>
</dbReference>
<evidence type="ECO:0000256" key="12">
    <source>
        <dbReference type="ARBA" id="ARBA00023027"/>
    </source>
</evidence>
<comment type="catalytic activity">
    <reaction evidence="16 17">
        <text>a ubiquinone + NADH + 5 H(+)(in) = a ubiquinol + NAD(+) + 4 H(+)(out)</text>
        <dbReference type="Rhea" id="RHEA:29091"/>
        <dbReference type="Rhea" id="RHEA-COMP:9565"/>
        <dbReference type="Rhea" id="RHEA-COMP:9566"/>
        <dbReference type="ChEBI" id="CHEBI:15378"/>
        <dbReference type="ChEBI" id="CHEBI:16389"/>
        <dbReference type="ChEBI" id="CHEBI:17976"/>
        <dbReference type="ChEBI" id="CHEBI:57540"/>
        <dbReference type="ChEBI" id="CHEBI:57945"/>
        <dbReference type="EC" id="7.1.1.2"/>
    </reaction>
</comment>
<keyword evidence="11 17" id="KW-1133">Transmembrane helix</keyword>
<feature type="transmembrane region" description="Helical" evidence="17">
    <location>
        <begin position="372"/>
        <end position="393"/>
    </location>
</feature>
<accession>A0A485MEC1</accession>
<geneLocation type="mitochondrion" evidence="20"/>
<feature type="domain" description="NADH:quinone oxidoreductase/Mrp antiporter transmembrane" evidence="18">
    <location>
        <begin position="101"/>
        <end position="385"/>
    </location>
</feature>
<comment type="subcellular location">
    <subcellularLocation>
        <location evidence="2 17">Mitochondrion membrane</location>
        <topology evidence="2 17">Multi-pass membrane protein</topology>
    </subcellularLocation>
</comment>
<evidence type="ECO:0000256" key="10">
    <source>
        <dbReference type="ARBA" id="ARBA00022982"/>
    </source>
</evidence>
<dbReference type="GO" id="GO:0042773">
    <property type="term" value="P:ATP synthesis coupled electron transport"/>
    <property type="evidence" value="ECO:0007669"/>
    <property type="project" value="InterPro"/>
</dbReference>
<dbReference type="GO" id="GO:0003954">
    <property type="term" value="F:NADH dehydrogenase activity"/>
    <property type="evidence" value="ECO:0007669"/>
    <property type="project" value="TreeGrafter"/>
</dbReference>
<feature type="domain" description="NADH:ubiquinone oxidoreductase chain 4 N-terminal" evidence="19">
    <location>
        <begin position="4"/>
        <end position="97"/>
    </location>
</feature>
<dbReference type="EC" id="7.1.1.2" evidence="4 17"/>
<feature type="transmembrane region" description="Helical" evidence="17">
    <location>
        <begin position="240"/>
        <end position="261"/>
    </location>
</feature>
<comment type="function">
    <text evidence="17">Core subunit of the mitochondrial membrane respiratory chain NADH dehydrogenase (Complex I) which catalyzes electron transfer from NADH through the respiratory chain, using ubiquinone as an electron acceptor. Essential for the catalytic activity and assembly of complex I.</text>
</comment>
<dbReference type="PRINTS" id="PR01437">
    <property type="entry name" value="NUOXDRDTASE4"/>
</dbReference>
<evidence type="ECO:0000256" key="8">
    <source>
        <dbReference type="ARBA" id="ARBA00022692"/>
    </source>
</evidence>
<feature type="transmembrane region" description="Helical" evidence="17">
    <location>
        <begin position="291"/>
        <end position="313"/>
    </location>
</feature>
<keyword evidence="15 17" id="KW-0472">Membrane</keyword>
<feature type="transmembrane region" description="Helical" evidence="17">
    <location>
        <begin position="7"/>
        <end position="32"/>
    </location>
</feature>
<evidence type="ECO:0000256" key="7">
    <source>
        <dbReference type="ARBA" id="ARBA00022660"/>
    </source>
</evidence>
<feature type="transmembrane region" description="Helical" evidence="17">
    <location>
        <begin position="334"/>
        <end position="352"/>
    </location>
</feature>
<evidence type="ECO:0000256" key="5">
    <source>
        <dbReference type="ARBA" id="ARBA00021006"/>
    </source>
</evidence>